<proteinExistence type="predicted"/>
<protein>
    <recommendedName>
        <fullName evidence="4">WD40 repeat domain-containing protein</fullName>
    </recommendedName>
</protein>
<keyword evidence="1" id="KW-0472">Membrane</keyword>
<keyword evidence="3" id="KW-1185">Reference proteome</keyword>
<comment type="caution">
    <text evidence="2">The sequence shown here is derived from an EMBL/GenBank/DDBJ whole genome shotgun (WGS) entry which is preliminary data.</text>
</comment>
<evidence type="ECO:0008006" key="4">
    <source>
        <dbReference type="Google" id="ProtNLM"/>
    </source>
</evidence>
<dbReference type="SUPFAM" id="SSF82171">
    <property type="entry name" value="DPP6 N-terminal domain-like"/>
    <property type="match status" value="1"/>
</dbReference>
<gene>
    <name evidence="2" type="ORF">ACFO60_26150</name>
</gene>
<dbReference type="InterPro" id="IPR015943">
    <property type="entry name" value="WD40/YVTN_repeat-like_dom_sf"/>
</dbReference>
<keyword evidence="1" id="KW-0812">Transmembrane</keyword>
<organism evidence="2 3">
    <name type="scientific">Sphaerisporangium dianthi</name>
    <dbReference type="NCBI Taxonomy" id="1436120"/>
    <lineage>
        <taxon>Bacteria</taxon>
        <taxon>Bacillati</taxon>
        <taxon>Actinomycetota</taxon>
        <taxon>Actinomycetes</taxon>
        <taxon>Streptosporangiales</taxon>
        <taxon>Streptosporangiaceae</taxon>
        <taxon>Sphaerisporangium</taxon>
    </lineage>
</organism>
<reference evidence="3" key="1">
    <citation type="journal article" date="2019" name="Int. J. Syst. Evol. Microbiol.">
        <title>The Global Catalogue of Microorganisms (GCM) 10K type strain sequencing project: providing services to taxonomists for standard genome sequencing and annotation.</title>
        <authorList>
            <consortium name="The Broad Institute Genomics Platform"/>
            <consortium name="The Broad Institute Genome Sequencing Center for Infectious Disease"/>
            <person name="Wu L."/>
            <person name="Ma J."/>
        </authorList>
    </citation>
    <scope>NUCLEOTIDE SEQUENCE [LARGE SCALE GENOMIC DNA]</scope>
    <source>
        <strain evidence="3">CGMCC 4.7132</strain>
    </source>
</reference>
<evidence type="ECO:0000313" key="3">
    <source>
        <dbReference type="Proteomes" id="UP001596004"/>
    </source>
</evidence>
<feature type="transmembrane region" description="Helical" evidence="1">
    <location>
        <begin position="39"/>
        <end position="62"/>
    </location>
</feature>
<evidence type="ECO:0000313" key="2">
    <source>
        <dbReference type="EMBL" id="MFC4534256.1"/>
    </source>
</evidence>
<evidence type="ECO:0000256" key="1">
    <source>
        <dbReference type="SAM" id="Phobius"/>
    </source>
</evidence>
<dbReference type="Proteomes" id="UP001596004">
    <property type="component" value="Unassembled WGS sequence"/>
</dbReference>
<accession>A0ABV9CMK8</accession>
<keyword evidence="1" id="KW-1133">Transmembrane helix</keyword>
<dbReference type="EMBL" id="JBHSFP010000021">
    <property type="protein sequence ID" value="MFC4534256.1"/>
    <property type="molecule type" value="Genomic_DNA"/>
</dbReference>
<name>A0ABV9CMK8_9ACTN</name>
<sequence>MNSPSLLPETLRDWSGEAVVPHDLADRAMRGRARYRFRVAALAAGLTAAAVAAVVAVPQLVLDDRAPATAVPAGPPGDIRISVAPAEPADTDVRTDTGNSPPLKLIAAGRMAVSAYHIYRPEKLPDGAVRYRSTWYLYNPSTENYEKTPWAALDVAPGLKYAAVLEDELPTRRVGILDTATREVVRWIDLDHPVAEVAWSPDGTRLLTTAYDKDPRVRIERSSTPVPIAEMSNNRTGFHVVDVNAGTARFHAMENPSPMKRTGIQCLMGGGPFGWTHDGALIWESTCTTPSKVFYDLEGRPHDPPNGWTHPWMSSEDAGISPDGRLYADSGRPPGPQTTVREVETGTLFGTQTMLQLLAWADDGHLIGLGCAGGCENEFHNGLVLVSVDGKQVTQLSADRKNAEAPGTWRPLFTRR</sequence>
<dbReference type="RefSeq" id="WP_380844540.1">
    <property type="nucleotide sequence ID" value="NZ_JBHSFP010000021.1"/>
</dbReference>
<dbReference type="Gene3D" id="2.130.10.10">
    <property type="entry name" value="YVTN repeat-like/Quinoprotein amine dehydrogenase"/>
    <property type="match status" value="1"/>
</dbReference>